<protein>
    <recommendedName>
        <fullName evidence="9">C2H2-type domain-containing protein</fullName>
    </recommendedName>
</protein>
<feature type="compositionally biased region" description="Polar residues" evidence="8">
    <location>
        <begin position="582"/>
        <end position="601"/>
    </location>
</feature>
<evidence type="ECO:0000313" key="10">
    <source>
        <dbReference type="EMBL" id="WPK25639.1"/>
    </source>
</evidence>
<dbReference type="PANTHER" id="PTHR40626:SF7">
    <property type="entry name" value="TRANSCRIPTION FACTOR, PUTATIVE (AFU_ORTHOLOGUE AFUA_1G04110)-RELATED"/>
    <property type="match status" value="1"/>
</dbReference>
<dbReference type="SMART" id="SM00355">
    <property type="entry name" value="ZnF_C2H2"/>
    <property type="match status" value="2"/>
</dbReference>
<dbReference type="KEGG" id="asau:88174027"/>
<feature type="region of interest" description="Disordered" evidence="8">
    <location>
        <begin position="169"/>
        <end position="189"/>
    </location>
</feature>
<feature type="compositionally biased region" description="Polar residues" evidence="8">
    <location>
        <begin position="241"/>
        <end position="258"/>
    </location>
</feature>
<dbReference type="InterPro" id="IPR013087">
    <property type="entry name" value="Znf_C2H2_type"/>
</dbReference>
<feature type="domain" description="C2H2-type" evidence="9">
    <location>
        <begin position="720"/>
        <end position="747"/>
    </location>
</feature>
<evidence type="ECO:0000256" key="7">
    <source>
        <dbReference type="PROSITE-ProRule" id="PRU00042"/>
    </source>
</evidence>
<organism evidence="10 11">
    <name type="scientific">Australozyma saopauloensis</name>
    <dbReference type="NCBI Taxonomy" id="291208"/>
    <lineage>
        <taxon>Eukaryota</taxon>
        <taxon>Fungi</taxon>
        <taxon>Dikarya</taxon>
        <taxon>Ascomycota</taxon>
        <taxon>Saccharomycotina</taxon>
        <taxon>Pichiomycetes</taxon>
        <taxon>Metschnikowiaceae</taxon>
        <taxon>Australozyma</taxon>
    </lineage>
</organism>
<evidence type="ECO:0000256" key="2">
    <source>
        <dbReference type="ARBA" id="ARBA00022723"/>
    </source>
</evidence>
<dbReference type="GO" id="GO:0008270">
    <property type="term" value="F:zinc ion binding"/>
    <property type="evidence" value="ECO:0007669"/>
    <property type="project" value="UniProtKB-KW"/>
</dbReference>
<feature type="region of interest" description="Disordered" evidence="8">
    <location>
        <begin position="45"/>
        <end position="84"/>
    </location>
</feature>
<evidence type="ECO:0000313" key="11">
    <source>
        <dbReference type="Proteomes" id="UP001338582"/>
    </source>
</evidence>
<feature type="compositionally biased region" description="Polar residues" evidence="8">
    <location>
        <begin position="54"/>
        <end position="73"/>
    </location>
</feature>
<dbReference type="AlphaFoldDB" id="A0AAX4HB43"/>
<evidence type="ECO:0000256" key="6">
    <source>
        <dbReference type="ARBA" id="ARBA00023242"/>
    </source>
</evidence>
<sequence length="758" mass="84805">MNGLEDDNFMMNGGSELKLSMFPTMDTPSEMDLDEPNILAAALKDSEFDFLNETPESQPSNYQQQNHHQSEQSVPPAELGSTDHFVDPKFQWEGVDQPESSIDPMEPTQSPAFTMDLNLYFDTYSTAMPESENPPSGATTDVRSLFTNEDQADQTYPNFRSQFGAQSLQGISPESSGASISVQRNPSHASFNRHRAISLSERMENTYLQPHPDRYYGKHANNMQHAARNLVHLLPAEFSYQGHSSQSPENDNRSSTYLDTPDINPGARPNMERRDNASFRTSILGHNNDLLPFTTNTSFTPSINSLQLNQPSFVSAQQYFRLLVDQGLQNLGRGSLEVYSRYGLTPDSISLGTPPNRPQRSFASYFSFMDKDRKQPAQQAQHSLEDGSNIDQPQPRTLIRSIFKGGNHGQQVILSQQDEMAIYNSVLDENQMLVGTEDESYPKAPKRVKKGIFDRFKPNKSTDVPQDNRHDTTSQGSGGNENDPTNLELLWAKTNLSSQSQPAISRTSSALNSGNTSFGTSLNAQNSAGLDNLKTLEPNYGALFKGVAKRRTLVTMKGKKKSLAQIKKDIKLEESILDSLNGTNVKQEPSDMSPQLSCVSSRSKDPDNEEQTSVPGTLATASKRILGSRLLKRKGSPSIKPEPSSNVVEVDLQKLDLPVDTEILPQIPPKSRPRGRREDKEADLVDDAKIYICGYCARRFKRQEHLKRHFRSLHTAERPYDCPICQKKFSRSDNLNQHLRVHKQEGQIKEEELEGLST</sequence>
<dbReference type="GO" id="GO:0005634">
    <property type="term" value="C:nucleus"/>
    <property type="evidence" value="ECO:0007669"/>
    <property type="project" value="UniProtKB-SubCell"/>
</dbReference>
<dbReference type="RefSeq" id="XP_062878021.1">
    <property type="nucleotide sequence ID" value="XM_063021951.1"/>
</dbReference>
<feature type="region of interest" description="Disordered" evidence="8">
    <location>
        <begin position="373"/>
        <end position="394"/>
    </location>
</feature>
<dbReference type="InterPro" id="IPR051059">
    <property type="entry name" value="VerF-like"/>
</dbReference>
<keyword evidence="2" id="KW-0479">Metal-binding</keyword>
<dbReference type="Proteomes" id="UP001338582">
    <property type="component" value="Chromosome 3"/>
</dbReference>
<evidence type="ECO:0000256" key="4">
    <source>
        <dbReference type="ARBA" id="ARBA00022771"/>
    </source>
</evidence>
<evidence type="ECO:0000259" key="9">
    <source>
        <dbReference type="PROSITE" id="PS50157"/>
    </source>
</evidence>
<feature type="domain" description="C2H2-type" evidence="9">
    <location>
        <begin position="691"/>
        <end position="719"/>
    </location>
</feature>
<dbReference type="GO" id="GO:0000785">
    <property type="term" value="C:chromatin"/>
    <property type="evidence" value="ECO:0007669"/>
    <property type="project" value="TreeGrafter"/>
</dbReference>
<dbReference type="PROSITE" id="PS00028">
    <property type="entry name" value="ZINC_FINGER_C2H2_1"/>
    <property type="match status" value="2"/>
</dbReference>
<dbReference type="PROSITE" id="PS50157">
    <property type="entry name" value="ZINC_FINGER_C2H2_2"/>
    <property type="match status" value="2"/>
</dbReference>
<evidence type="ECO:0000256" key="1">
    <source>
        <dbReference type="ARBA" id="ARBA00004123"/>
    </source>
</evidence>
<name>A0AAX4HB43_9ASCO</name>
<dbReference type="SUPFAM" id="SSF57667">
    <property type="entry name" value="beta-beta-alpha zinc fingers"/>
    <property type="match status" value="1"/>
</dbReference>
<feature type="region of interest" description="Disordered" evidence="8">
    <location>
        <begin position="582"/>
        <end position="616"/>
    </location>
</feature>
<dbReference type="Gene3D" id="3.30.160.60">
    <property type="entry name" value="Classic Zinc Finger"/>
    <property type="match status" value="2"/>
</dbReference>
<dbReference type="Pfam" id="PF00096">
    <property type="entry name" value="zf-C2H2"/>
    <property type="match status" value="2"/>
</dbReference>
<keyword evidence="3" id="KW-0677">Repeat</keyword>
<evidence type="ECO:0000256" key="8">
    <source>
        <dbReference type="SAM" id="MobiDB-lite"/>
    </source>
</evidence>
<keyword evidence="6" id="KW-0539">Nucleus</keyword>
<keyword evidence="5" id="KW-0862">Zinc</keyword>
<dbReference type="FunFam" id="3.30.160.60:FF:000303">
    <property type="entry name" value="Zinc finger protein 41"/>
    <property type="match status" value="1"/>
</dbReference>
<gene>
    <name evidence="10" type="ORF">PUMCH_002963</name>
</gene>
<dbReference type="GO" id="GO:0000978">
    <property type="term" value="F:RNA polymerase II cis-regulatory region sequence-specific DNA binding"/>
    <property type="evidence" value="ECO:0007669"/>
    <property type="project" value="InterPro"/>
</dbReference>
<feature type="region of interest" description="Disordered" evidence="8">
    <location>
        <begin position="241"/>
        <end position="273"/>
    </location>
</feature>
<dbReference type="GO" id="GO:0000981">
    <property type="term" value="F:DNA-binding transcription factor activity, RNA polymerase II-specific"/>
    <property type="evidence" value="ECO:0007669"/>
    <property type="project" value="InterPro"/>
</dbReference>
<reference evidence="10 11" key="1">
    <citation type="submission" date="2023-10" db="EMBL/GenBank/DDBJ databases">
        <title>Draft Genome Sequence of Candida saopaulonensis from a very Premature Infant with Sepsis.</title>
        <authorList>
            <person name="Ning Y."/>
            <person name="Dai R."/>
            <person name="Xiao M."/>
            <person name="Xu Y."/>
            <person name="Yan Q."/>
            <person name="Zhang L."/>
        </authorList>
    </citation>
    <scope>NUCLEOTIDE SEQUENCE [LARGE SCALE GENOMIC DNA]</scope>
    <source>
        <strain evidence="10 11">19XY460</strain>
    </source>
</reference>
<proteinExistence type="predicted"/>
<accession>A0AAX4HB43</accession>
<dbReference type="InterPro" id="IPR036236">
    <property type="entry name" value="Znf_C2H2_sf"/>
</dbReference>
<evidence type="ECO:0000256" key="3">
    <source>
        <dbReference type="ARBA" id="ARBA00022737"/>
    </source>
</evidence>
<dbReference type="EMBL" id="CP138896">
    <property type="protein sequence ID" value="WPK25639.1"/>
    <property type="molecule type" value="Genomic_DNA"/>
</dbReference>
<comment type="subcellular location">
    <subcellularLocation>
        <location evidence="1">Nucleus</location>
    </subcellularLocation>
</comment>
<feature type="region of interest" description="Disordered" evidence="8">
    <location>
        <begin position="437"/>
        <end position="485"/>
    </location>
</feature>
<keyword evidence="11" id="KW-1185">Reference proteome</keyword>
<dbReference type="GeneID" id="88174027"/>
<dbReference type="PANTHER" id="PTHR40626">
    <property type="entry name" value="MIP31509P"/>
    <property type="match status" value="1"/>
</dbReference>
<keyword evidence="4 7" id="KW-0863">Zinc-finger</keyword>
<evidence type="ECO:0000256" key="5">
    <source>
        <dbReference type="ARBA" id="ARBA00022833"/>
    </source>
</evidence>